<organism evidence="10 11">
    <name type="scientific">Pseudocohnilembus persalinus</name>
    <name type="common">Ciliate</name>
    <dbReference type="NCBI Taxonomy" id="266149"/>
    <lineage>
        <taxon>Eukaryota</taxon>
        <taxon>Sar</taxon>
        <taxon>Alveolata</taxon>
        <taxon>Ciliophora</taxon>
        <taxon>Intramacronucleata</taxon>
        <taxon>Oligohymenophorea</taxon>
        <taxon>Scuticociliatia</taxon>
        <taxon>Philasterida</taxon>
        <taxon>Pseudocohnilembidae</taxon>
        <taxon>Pseudocohnilembus</taxon>
    </lineage>
</organism>
<evidence type="ECO:0000256" key="8">
    <source>
        <dbReference type="SAM" id="Phobius"/>
    </source>
</evidence>
<dbReference type="EMBL" id="LDAU01000082">
    <property type="protein sequence ID" value="KRX07541.1"/>
    <property type="molecule type" value="Genomic_DNA"/>
</dbReference>
<sequence>MGSFFAGTPFQEFQLVFDTGSSVLWFPSSECTDCDYASNLFQIEQSSTLALTTDQYSLQYGSGSCKGNLAKDYVSLDGQMSVQDQFLLTYFVEGFSKGGPDGILGLSNYKQYDNILDIAYKAGEVTSSTFAFEISKSTSDSYFYFDDIPEKYLDFEVQLETSQSSYWSFKSTQISVGDTIISKKRLNALVDSGTSLIVFSYNMLVKVVREIYYEAGINFRSDLTFQCADIEKLPDLYFYTQQYRFILTPEDYTYDNLYKDGKTCLIGMQYLDGLGEGGMPDLILGDVFMRNYVVTFDKQNQSMGFVQASGKSNRIQKLSQVSFSWFLIFGVIAGLLIIVTLIFIIYKGRSVANKYENQQQITSGLLITNNQDF</sequence>
<dbReference type="AlphaFoldDB" id="A0A0V0R039"/>
<evidence type="ECO:0000256" key="3">
    <source>
        <dbReference type="ARBA" id="ARBA00022750"/>
    </source>
</evidence>
<evidence type="ECO:0000313" key="10">
    <source>
        <dbReference type="EMBL" id="KRX07541.1"/>
    </source>
</evidence>
<evidence type="ECO:0000259" key="9">
    <source>
        <dbReference type="PROSITE" id="PS51767"/>
    </source>
</evidence>
<dbReference type="PANTHER" id="PTHR47966:SF51">
    <property type="entry name" value="BETA-SITE APP-CLEAVING ENZYME, ISOFORM A-RELATED"/>
    <property type="match status" value="1"/>
</dbReference>
<feature type="disulfide bond" evidence="6">
    <location>
        <begin position="227"/>
        <end position="264"/>
    </location>
</feature>
<comment type="caution">
    <text evidence="10">The sequence shown here is derived from an EMBL/GenBank/DDBJ whole genome shotgun (WGS) entry which is preliminary data.</text>
</comment>
<keyword evidence="8" id="KW-1133">Transmembrane helix</keyword>
<feature type="active site" evidence="5">
    <location>
        <position position="18"/>
    </location>
</feature>
<gene>
    <name evidence="10" type="ORF">PPERSA_11090</name>
</gene>
<evidence type="ECO:0000313" key="11">
    <source>
        <dbReference type="Proteomes" id="UP000054937"/>
    </source>
</evidence>
<dbReference type="Pfam" id="PF00026">
    <property type="entry name" value="Asp"/>
    <property type="match status" value="1"/>
</dbReference>
<dbReference type="InterPro" id="IPR001461">
    <property type="entry name" value="Aspartic_peptidase_A1"/>
</dbReference>
<reference evidence="10 11" key="1">
    <citation type="journal article" date="2015" name="Sci. Rep.">
        <title>Genome of the facultative scuticociliatosis pathogen Pseudocohnilembus persalinus provides insight into its virulence through horizontal gene transfer.</title>
        <authorList>
            <person name="Xiong J."/>
            <person name="Wang G."/>
            <person name="Cheng J."/>
            <person name="Tian M."/>
            <person name="Pan X."/>
            <person name="Warren A."/>
            <person name="Jiang C."/>
            <person name="Yuan D."/>
            <person name="Miao W."/>
        </authorList>
    </citation>
    <scope>NUCLEOTIDE SEQUENCE [LARGE SCALE GENOMIC DNA]</scope>
    <source>
        <strain evidence="10">36N120E</strain>
    </source>
</reference>
<dbReference type="PROSITE" id="PS00141">
    <property type="entry name" value="ASP_PROTEASE"/>
    <property type="match status" value="2"/>
</dbReference>
<name>A0A0V0R039_PSEPJ</name>
<evidence type="ECO:0000256" key="5">
    <source>
        <dbReference type="PIRSR" id="PIRSR601461-1"/>
    </source>
</evidence>
<keyword evidence="8" id="KW-0812">Transmembrane</keyword>
<feature type="domain" description="Peptidase A1" evidence="9">
    <location>
        <begin position="1"/>
        <end position="306"/>
    </location>
</feature>
<keyword evidence="3 7" id="KW-0064">Aspartyl protease</keyword>
<evidence type="ECO:0000256" key="2">
    <source>
        <dbReference type="ARBA" id="ARBA00022670"/>
    </source>
</evidence>
<keyword evidence="4 7" id="KW-0378">Hydrolase</keyword>
<dbReference type="PROSITE" id="PS51767">
    <property type="entry name" value="PEPTIDASE_A1"/>
    <property type="match status" value="1"/>
</dbReference>
<dbReference type="InParanoid" id="A0A0V0R039"/>
<dbReference type="Gene3D" id="2.40.70.10">
    <property type="entry name" value="Acid Proteases"/>
    <property type="match status" value="2"/>
</dbReference>
<dbReference type="CDD" id="cd05471">
    <property type="entry name" value="pepsin_like"/>
    <property type="match status" value="1"/>
</dbReference>
<comment type="similarity">
    <text evidence="1 7">Belongs to the peptidase A1 family.</text>
</comment>
<proteinExistence type="inferred from homology"/>
<dbReference type="InterPro" id="IPR034164">
    <property type="entry name" value="Pepsin-like_dom"/>
</dbReference>
<keyword evidence="8" id="KW-0472">Membrane</keyword>
<evidence type="ECO:0000256" key="7">
    <source>
        <dbReference type="RuleBase" id="RU000454"/>
    </source>
</evidence>
<dbReference type="GO" id="GO:0004190">
    <property type="term" value="F:aspartic-type endopeptidase activity"/>
    <property type="evidence" value="ECO:0007669"/>
    <property type="project" value="UniProtKB-KW"/>
</dbReference>
<evidence type="ECO:0000256" key="6">
    <source>
        <dbReference type="PIRSR" id="PIRSR601461-2"/>
    </source>
</evidence>
<keyword evidence="6" id="KW-1015">Disulfide bond</keyword>
<dbReference type="OMA" id="WLANYTC"/>
<feature type="transmembrane region" description="Helical" evidence="8">
    <location>
        <begin position="323"/>
        <end position="346"/>
    </location>
</feature>
<dbReference type="GO" id="GO:0006508">
    <property type="term" value="P:proteolysis"/>
    <property type="evidence" value="ECO:0007669"/>
    <property type="project" value="UniProtKB-KW"/>
</dbReference>
<dbReference type="SUPFAM" id="SSF50630">
    <property type="entry name" value="Acid proteases"/>
    <property type="match status" value="1"/>
</dbReference>
<accession>A0A0V0R039</accession>
<dbReference type="Proteomes" id="UP000054937">
    <property type="component" value="Unassembled WGS sequence"/>
</dbReference>
<keyword evidence="11" id="KW-1185">Reference proteome</keyword>
<dbReference type="PANTHER" id="PTHR47966">
    <property type="entry name" value="BETA-SITE APP-CLEAVING ENZYME, ISOFORM A-RELATED"/>
    <property type="match status" value="1"/>
</dbReference>
<dbReference type="PRINTS" id="PR00792">
    <property type="entry name" value="PEPSIN"/>
</dbReference>
<evidence type="ECO:0000256" key="4">
    <source>
        <dbReference type="ARBA" id="ARBA00022801"/>
    </source>
</evidence>
<feature type="active site" evidence="5">
    <location>
        <position position="191"/>
    </location>
</feature>
<protein>
    <submittedName>
        <fullName evidence="10">Aspartic peptidase domain</fullName>
    </submittedName>
</protein>
<keyword evidence="2 7" id="KW-0645">Protease</keyword>
<dbReference type="OrthoDB" id="311946at2759"/>
<dbReference type="InterPro" id="IPR001969">
    <property type="entry name" value="Aspartic_peptidase_AS"/>
</dbReference>
<evidence type="ECO:0000256" key="1">
    <source>
        <dbReference type="ARBA" id="ARBA00007447"/>
    </source>
</evidence>
<dbReference type="InterPro" id="IPR021109">
    <property type="entry name" value="Peptidase_aspartic_dom_sf"/>
</dbReference>
<dbReference type="InterPro" id="IPR033121">
    <property type="entry name" value="PEPTIDASE_A1"/>
</dbReference>